<organism evidence="1 2">
    <name type="scientific">Grifola frondosa</name>
    <name type="common">Maitake</name>
    <name type="synonym">Polyporus frondosus</name>
    <dbReference type="NCBI Taxonomy" id="5627"/>
    <lineage>
        <taxon>Eukaryota</taxon>
        <taxon>Fungi</taxon>
        <taxon>Dikarya</taxon>
        <taxon>Basidiomycota</taxon>
        <taxon>Agaricomycotina</taxon>
        <taxon>Agaricomycetes</taxon>
        <taxon>Polyporales</taxon>
        <taxon>Grifolaceae</taxon>
        <taxon>Grifola</taxon>
    </lineage>
</organism>
<reference evidence="1 2" key="1">
    <citation type="submission" date="2016-03" db="EMBL/GenBank/DDBJ databases">
        <title>Whole genome sequencing of Grifola frondosa 9006-11.</title>
        <authorList>
            <person name="Min B."/>
            <person name="Park H."/>
            <person name="Kim J.-G."/>
            <person name="Cho H."/>
            <person name="Oh Y.-L."/>
            <person name="Kong W.-S."/>
            <person name="Choi I.-G."/>
        </authorList>
    </citation>
    <scope>NUCLEOTIDE SEQUENCE [LARGE SCALE GENOMIC DNA]</scope>
    <source>
        <strain evidence="1 2">9006-11</strain>
    </source>
</reference>
<evidence type="ECO:0000313" key="2">
    <source>
        <dbReference type="Proteomes" id="UP000092993"/>
    </source>
</evidence>
<name>A0A1C7LNH4_GRIFR</name>
<evidence type="ECO:0000313" key="1">
    <source>
        <dbReference type="EMBL" id="OBZ65756.1"/>
    </source>
</evidence>
<sequence>MSITVASALQGDARARAQGSTGRRDFTAVRTSGDFQYLFIISVSDQYLQYQYVRERTVGQITADTACGMSMASTSVQVSVAPYMRSPL</sequence>
<dbReference type="EMBL" id="LUGG01000041">
    <property type="protein sequence ID" value="OBZ65756.1"/>
    <property type="molecule type" value="Genomic_DNA"/>
</dbReference>
<dbReference type="Proteomes" id="UP000092993">
    <property type="component" value="Unassembled WGS sequence"/>
</dbReference>
<gene>
    <name evidence="1" type="ORF">A0H81_14372</name>
</gene>
<keyword evidence="2" id="KW-1185">Reference proteome</keyword>
<proteinExistence type="predicted"/>
<accession>A0A1C7LNH4</accession>
<protein>
    <submittedName>
        <fullName evidence="1">Uncharacterized protein</fullName>
    </submittedName>
</protein>
<comment type="caution">
    <text evidence="1">The sequence shown here is derived from an EMBL/GenBank/DDBJ whole genome shotgun (WGS) entry which is preliminary data.</text>
</comment>
<dbReference type="AlphaFoldDB" id="A0A1C7LNH4"/>